<organism evidence="7 8">
    <name type="scientific">Butyrivibrio fibrisolvens DSM 3071</name>
    <dbReference type="NCBI Taxonomy" id="1121131"/>
    <lineage>
        <taxon>Bacteria</taxon>
        <taxon>Bacillati</taxon>
        <taxon>Bacillota</taxon>
        <taxon>Clostridia</taxon>
        <taxon>Lachnospirales</taxon>
        <taxon>Lachnospiraceae</taxon>
        <taxon>Butyrivibrio</taxon>
    </lineage>
</organism>
<dbReference type="GO" id="GO:0008658">
    <property type="term" value="F:penicillin binding"/>
    <property type="evidence" value="ECO:0007669"/>
    <property type="project" value="InterPro"/>
</dbReference>
<dbReference type="InterPro" id="IPR036138">
    <property type="entry name" value="PBP_dimer_sf"/>
</dbReference>
<dbReference type="STRING" id="1121131.SAMN02745229_00625"/>
<feature type="compositionally biased region" description="Polar residues" evidence="4">
    <location>
        <begin position="680"/>
        <end position="689"/>
    </location>
</feature>
<dbReference type="Proteomes" id="UP000184278">
    <property type="component" value="Unassembled WGS sequence"/>
</dbReference>
<evidence type="ECO:0000256" key="3">
    <source>
        <dbReference type="ARBA" id="ARBA00023136"/>
    </source>
</evidence>
<dbReference type="GO" id="GO:0071555">
    <property type="term" value="P:cell wall organization"/>
    <property type="evidence" value="ECO:0007669"/>
    <property type="project" value="TreeGrafter"/>
</dbReference>
<sequence>MKSLAGVFHREKSFFPKRKNVIGVRMKEKKEQRFTWRMKKKLRVMFVCMMLIFAILSARLVSITRDNGADYEKQVLSQQEYDSVTLPYRRGEILDKNGTVLAMSQKVYNVILDTRVLLEHKDAVEPTIKAIAAQFGDYTDEATIRTYISNNPSSAYYIIAKELQYDQIAPFQAYMTPGSGDYNANIQGVWFEDSYVRYYPNGNFACDVVGFTTKDNQGQYGLEEYYNDELNGTYGREYGYLDTDSNLERTTISAVDGNSIVTTIDGNIQSIVEKYLLDFNETYKDAYHEGNAAENVGCIVMDVNTGEILAMASYPNYDLNNTRDTSALLGMRMVDESGNKVDLAAETGGYINETNLAAMSNTQLLANFNALWKNYCISSTYEPGSVYKPFTVATGLDSGCLTGNEVYTCEGSLYIGDYKIKCHNKFGDGQVSVSRAVEISCNVALMQMGQSIGSDTFASYQHAFGFGLKTNVDLAGESRTAGLVYTADTMGPTELATGTFGQGFNVTMIETIAGFASLINGGYYYQPHFVSKIVSPSGATVKTIEPRIIRQTISESVSDKIVSYCNQVVAGSEGTGKTARPAGYMIGGKTGTAETIPRDKTNYVVSFMGYAPANDPKIAIYVVVDRPNTQYQDDAKFATRIVRKILTEVLPYLHYPMTEPLSEEEQAELDELNMSGYATQSQEDQTATYDSIEDGNAPENADDSNVDELDESQIGSEGVPMEDGTTEDGTSGDGNSEEGSDDAASEGSTRIWETFDVDPETGYYIDPNTGELIDPETGNTVGGGESSLPDTTANEPAEGDGP</sequence>
<evidence type="ECO:0000313" key="7">
    <source>
        <dbReference type="EMBL" id="SHH54242.1"/>
    </source>
</evidence>
<dbReference type="Pfam" id="PF00905">
    <property type="entry name" value="Transpeptidase"/>
    <property type="match status" value="1"/>
</dbReference>
<dbReference type="EMBL" id="FQXK01000005">
    <property type="protein sequence ID" value="SHH54242.1"/>
    <property type="molecule type" value="Genomic_DNA"/>
</dbReference>
<gene>
    <name evidence="7" type="ORF">SAMN02745229_00625</name>
</gene>
<feature type="region of interest" description="Disordered" evidence="4">
    <location>
        <begin position="680"/>
        <end position="802"/>
    </location>
</feature>
<evidence type="ECO:0000313" key="8">
    <source>
        <dbReference type="Proteomes" id="UP000184278"/>
    </source>
</evidence>
<dbReference type="InterPro" id="IPR005311">
    <property type="entry name" value="PBP_dimer"/>
</dbReference>
<comment type="similarity">
    <text evidence="2">Belongs to the transpeptidase family.</text>
</comment>
<feature type="compositionally biased region" description="Acidic residues" evidence="4">
    <location>
        <begin position="700"/>
        <end position="711"/>
    </location>
</feature>
<evidence type="ECO:0000256" key="1">
    <source>
        <dbReference type="ARBA" id="ARBA00004370"/>
    </source>
</evidence>
<dbReference type="SUPFAM" id="SSF56519">
    <property type="entry name" value="Penicillin binding protein dimerisation domain"/>
    <property type="match status" value="1"/>
</dbReference>
<accession>A0A1M5TTY5</accession>
<keyword evidence="3" id="KW-0472">Membrane</keyword>
<dbReference type="Pfam" id="PF03717">
    <property type="entry name" value="PBP_dimer"/>
    <property type="match status" value="1"/>
</dbReference>
<evidence type="ECO:0000259" key="5">
    <source>
        <dbReference type="Pfam" id="PF00905"/>
    </source>
</evidence>
<dbReference type="InterPro" id="IPR012338">
    <property type="entry name" value="Beta-lactam/transpept-like"/>
</dbReference>
<dbReference type="PANTHER" id="PTHR30627">
    <property type="entry name" value="PEPTIDOGLYCAN D,D-TRANSPEPTIDASE"/>
    <property type="match status" value="1"/>
</dbReference>
<keyword evidence="8" id="KW-1185">Reference proteome</keyword>
<dbReference type="InterPro" id="IPR001460">
    <property type="entry name" value="PCN-bd_Tpept"/>
</dbReference>
<proteinExistence type="inferred from homology"/>
<feature type="domain" description="Penicillin-binding protein transpeptidase" evidence="5">
    <location>
        <begin position="297"/>
        <end position="646"/>
    </location>
</feature>
<evidence type="ECO:0000256" key="2">
    <source>
        <dbReference type="ARBA" id="ARBA00007171"/>
    </source>
</evidence>
<protein>
    <submittedName>
        <fullName evidence="7">Stage V sporulation protein D (Sporulation-specific penicillin-binding protein)</fullName>
    </submittedName>
</protein>
<feature type="compositionally biased region" description="Acidic residues" evidence="4">
    <location>
        <begin position="735"/>
        <end position="744"/>
    </location>
</feature>
<dbReference type="Gene3D" id="3.40.710.10">
    <property type="entry name" value="DD-peptidase/beta-lactamase superfamily"/>
    <property type="match status" value="1"/>
</dbReference>
<comment type="subcellular location">
    <subcellularLocation>
        <location evidence="1">Membrane</location>
    </subcellularLocation>
</comment>
<dbReference type="AlphaFoldDB" id="A0A1M5TTY5"/>
<reference evidence="8" key="1">
    <citation type="submission" date="2016-11" db="EMBL/GenBank/DDBJ databases">
        <authorList>
            <person name="Varghese N."/>
            <person name="Submissions S."/>
        </authorList>
    </citation>
    <scope>NUCLEOTIDE SEQUENCE [LARGE SCALE GENOMIC DNA]</scope>
    <source>
        <strain evidence="8">DSM 3071</strain>
    </source>
</reference>
<dbReference type="Gene3D" id="3.90.1310.10">
    <property type="entry name" value="Penicillin-binding protein 2a (Domain 2)"/>
    <property type="match status" value="1"/>
</dbReference>
<evidence type="ECO:0000256" key="4">
    <source>
        <dbReference type="SAM" id="MobiDB-lite"/>
    </source>
</evidence>
<dbReference type="GO" id="GO:0005886">
    <property type="term" value="C:plasma membrane"/>
    <property type="evidence" value="ECO:0007669"/>
    <property type="project" value="TreeGrafter"/>
</dbReference>
<dbReference type="InterPro" id="IPR050515">
    <property type="entry name" value="Beta-lactam/transpept"/>
</dbReference>
<evidence type="ECO:0000259" key="6">
    <source>
        <dbReference type="Pfam" id="PF03717"/>
    </source>
</evidence>
<dbReference type="SUPFAM" id="SSF56601">
    <property type="entry name" value="beta-lactamase/transpeptidase-like"/>
    <property type="match status" value="1"/>
</dbReference>
<feature type="domain" description="Penicillin-binding protein dimerisation" evidence="6">
    <location>
        <begin position="89"/>
        <end position="247"/>
    </location>
</feature>
<dbReference type="PANTHER" id="PTHR30627:SF1">
    <property type="entry name" value="PEPTIDOGLYCAN D,D-TRANSPEPTIDASE FTSI"/>
    <property type="match status" value="1"/>
</dbReference>
<name>A0A1M5TTY5_BUTFI</name>